<dbReference type="InterPro" id="IPR001516">
    <property type="entry name" value="Proton_antipo_N"/>
</dbReference>
<keyword evidence="6" id="KW-0560">Oxidoreductase</keyword>
<feature type="transmembrane region" description="Helical" evidence="9">
    <location>
        <begin position="6"/>
        <end position="25"/>
    </location>
</feature>
<dbReference type="AlphaFoldDB" id="A0A8A0RL69"/>
<keyword evidence="5 9" id="KW-1133">Transmembrane helix</keyword>
<evidence type="ECO:0000256" key="9">
    <source>
        <dbReference type="SAM" id="Phobius"/>
    </source>
</evidence>
<evidence type="ECO:0000256" key="7">
    <source>
        <dbReference type="ARBA" id="ARBA00023136"/>
    </source>
</evidence>
<feature type="transmembrane region" description="Helical" evidence="9">
    <location>
        <begin position="76"/>
        <end position="96"/>
    </location>
</feature>
<feature type="transmembrane region" description="Helical" evidence="9">
    <location>
        <begin position="273"/>
        <end position="292"/>
    </location>
</feature>
<feature type="transmembrane region" description="Helical" evidence="9">
    <location>
        <begin position="237"/>
        <end position="261"/>
    </location>
</feature>
<dbReference type="Proteomes" id="UP000662904">
    <property type="component" value="Chromosome"/>
</dbReference>
<dbReference type="GO" id="GO:0005886">
    <property type="term" value="C:plasma membrane"/>
    <property type="evidence" value="ECO:0007669"/>
    <property type="project" value="UniProtKB-SubCell"/>
</dbReference>
<evidence type="ECO:0000259" key="11">
    <source>
        <dbReference type="Pfam" id="PF00662"/>
    </source>
</evidence>
<keyword evidence="13" id="KW-1185">Reference proteome</keyword>
<dbReference type="Pfam" id="PF00662">
    <property type="entry name" value="Proton_antipo_N"/>
    <property type="match status" value="1"/>
</dbReference>
<keyword evidence="7 9" id="KW-0472">Membrane</keyword>
<feature type="transmembrane region" description="Helical" evidence="9">
    <location>
        <begin position="108"/>
        <end position="135"/>
    </location>
</feature>
<keyword evidence="4 8" id="KW-0812">Transmembrane</keyword>
<evidence type="ECO:0000256" key="6">
    <source>
        <dbReference type="ARBA" id="ARBA00023002"/>
    </source>
</evidence>
<reference evidence="12" key="1">
    <citation type="submission" date="2020-07" db="EMBL/GenBank/DDBJ databases">
        <title>Koleobacter methoxysyntrophicus gen. nov., sp. nov., a novel anaerobic bacterium isolated from deep subsurface oil field and proposal of Koleobacterales ord. nov. in the phylum Firmicutes.</title>
        <authorList>
            <person name="Sakamoto S."/>
            <person name="Tamaki H."/>
        </authorList>
    </citation>
    <scope>NUCLEOTIDE SEQUENCE</scope>
    <source>
        <strain evidence="12">NRmbB1</strain>
    </source>
</reference>
<feature type="transmembrane region" description="Helical" evidence="9">
    <location>
        <begin position="161"/>
        <end position="182"/>
    </location>
</feature>
<feature type="transmembrane region" description="Helical" evidence="9">
    <location>
        <begin position="404"/>
        <end position="426"/>
    </location>
</feature>
<dbReference type="PROSITE" id="PS51257">
    <property type="entry name" value="PROKAR_LIPOPROTEIN"/>
    <property type="match status" value="1"/>
</dbReference>
<accession>A0A8A0RL69</accession>
<keyword evidence="3" id="KW-1003">Cell membrane</keyword>
<evidence type="ECO:0000313" key="13">
    <source>
        <dbReference type="Proteomes" id="UP000662904"/>
    </source>
</evidence>
<evidence type="ECO:0000256" key="8">
    <source>
        <dbReference type="RuleBase" id="RU000320"/>
    </source>
</evidence>
<feature type="transmembrane region" description="Helical" evidence="9">
    <location>
        <begin position="32"/>
        <end position="51"/>
    </location>
</feature>
<feature type="transmembrane region" description="Helical" evidence="9">
    <location>
        <begin position="365"/>
        <end position="383"/>
    </location>
</feature>
<evidence type="ECO:0000256" key="2">
    <source>
        <dbReference type="ARBA" id="ARBA00008483"/>
    </source>
</evidence>
<evidence type="ECO:0000313" key="12">
    <source>
        <dbReference type="EMBL" id="QSQ08358.1"/>
    </source>
</evidence>
<feature type="domain" description="NADH:quinone oxidoreductase/Mrp antiporter transmembrane" evidence="10">
    <location>
        <begin position="125"/>
        <end position="417"/>
    </location>
</feature>
<comment type="similarity">
    <text evidence="2">Belongs to the CPA3 antiporters (TC 2.A.63) subunit A family.</text>
</comment>
<gene>
    <name evidence="12" type="primary">mrpA</name>
    <name evidence="12" type="ORF">H0A61_00680</name>
</gene>
<dbReference type="Pfam" id="PF00361">
    <property type="entry name" value="Proton_antipo_M"/>
    <property type="match status" value="1"/>
</dbReference>
<dbReference type="InterPro" id="IPR052175">
    <property type="entry name" value="ComplexI-like_HydComp"/>
</dbReference>
<dbReference type="PRINTS" id="PR01434">
    <property type="entry name" value="NADHDHGNASE5"/>
</dbReference>
<name>A0A8A0RL69_9FIRM</name>
<protein>
    <submittedName>
        <fullName evidence="12">Na(+)/H(+) antiporter subunit A</fullName>
    </submittedName>
</protein>
<feature type="transmembrane region" description="Helical" evidence="9">
    <location>
        <begin position="446"/>
        <end position="466"/>
    </location>
</feature>
<evidence type="ECO:0000259" key="10">
    <source>
        <dbReference type="Pfam" id="PF00361"/>
    </source>
</evidence>
<evidence type="ECO:0000256" key="1">
    <source>
        <dbReference type="ARBA" id="ARBA00004651"/>
    </source>
</evidence>
<feature type="transmembrane region" description="Helical" evidence="9">
    <location>
        <begin position="298"/>
        <end position="317"/>
    </location>
</feature>
<proteinExistence type="inferred from homology"/>
<evidence type="ECO:0000256" key="3">
    <source>
        <dbReference type="ARBA" id="ARBA00022475"/>
    </source>
</evidence>
<feature type="domain" description="NADH-Ubiquinone oxidoreductase (complex I) chain 5 N-terminal" evidence="11">
    <location>
        <begin position="67"/>
        <end position="109"/>
    </location>
</feature>
<comment type="subcellular location">
    <subcellularLocation>
        <location evidence="1">Cell membrane</location>
        <topology evidence="1">Multi-pass membrane protein</topology>
    </subcellularLocation>
    <subcellularLocation>
        <location evidence="8">Membrane</location>
        <topology evidence="8">Multi-pass membrane protein</topology>
    </subcellularLocation>
</comment>
<dbReference type="PANTHER" id="PTHR42682">
    <property type="entry name" value="HYDROGENASE-4 COMPONENT F"/>
    <property type="match status" value="1"/>
</dbReference>
<dbReference type="KEGG" id="kme:H0A61_00680"/>
<dbReference type="EMBL" id="CP059066">
    <property type="protein sequence ID" value="QSQ08358.1"/>
    <property type="molecule type" value="Genomic_DNA"/>
</dbReference>
<feature type="transmembrane region" description="Helical" evidence="9">
    <location>
        <begin position="329"/>
        <end position="350"/>
    </location>
</feature>
<feature type="transmembrane region" description="Helical" evidence="9">
    <location>
        <begin position="203"/>
        <end position="225"/>
    </location>
</feature>
<sequence>MLLRLLPVLAVILPLISSCIIAVWGKRFFSQIAIITAFLNALLVISLYLSGRGSPAAVNLFEVNEFLSVEFRVDPLGLYFGLLVSILWVFTAFYASGYMSHGERRQRFFVFFTLCLGITLGIAFAGNLFTFYLFYELLTLGTYPLVIHKESTESLAAGKKYLIYSFSGAALVLMAIITTFAISGSLNFAPGGIFGRIYPGIELLFMAFFIGFGVKAAVVPLHSWLPSAMVAPTPVSALLHAVAVVKSGIFAIIRITYYIFGNEILVKTGINKIALTAASLTILLGSLIALTQKNLKKRLAYSTVSQLSYILLGIFLFSRSGFTGGLMHVVNHAVLKITLFFCAGSILVMTGKSEVSQLKGIGKDMPITMLCFTIASVGLTGIPPTNGFVSKWYLSIGSLETGRVLYVVILLISALLTACYLFPVSVNAFFSQKKDNKKFNEPPGTMLIPIVILTVTGLALGIFPSITKGLIDSIVSIFY</sequence>
<evidence type="ECO:0000256" key="5">
    <source>
        <dbReference type="ARBA" id="ARBA00022989"/>
    </source>
</evidence>
<dbReference type="InterPro" id="IPR001750">
    <property type="entry name" value="ND/Mrp_TM"/>
</dbReference>
<evidence type="ECO:0000256" key="4">
    <source>
        <dbReference type="ARBA" id="ARBA00022692"/>
    </source>
</evidence>
<dbReference type="RefSeq" id="WP_206708572.1">
    <property type="nucleotide sequence ID" value="NZ_CP059066.1"/>
</dbReference>
<organism evidence="12 13">
    <name type="scientific">Koleobacter methoxysyntrophicus</name>
    <dbReference type="NCBI Taxonomy" id="2751313"/>
    <lineage>
        <taxon>Bacteria</taxon>
        <taxon>Bacillati</taxon>
        <taxon>Bacillota</taxon>
        <taxon>Clostridia</taxon>
        <taxon>Koleobacterales</taxon>
        <taxon>Koleobacteraceae</taxon>
        <taxon>Koleobacter</taxon>
    </lineage>
</organism>
<dbReference type="PANTHER" id="PTHR42682:SF4">
    <property type="entry name" value="NADH-UBIQUINONE_PLASTOQUINONE"/>
    <property type="match status" value="1"/>
</dbReference>
<dbReference type="GO" id="GO:0016491">
    <property type="term" value="F:oxidoreductase activity"/>
    <property type="evidence" value="ECO:0007669"/>
    <property type="project" value="UniProtKB-KW"/>
</dbReference>